<proteinExistence type="predicted"/>
<dbReference type="EMBL" id="JYIJ01000017">
    <property type="protein sequence ID" value="KWX03672.1"/>
    <property type="molecule type" value="Genomic_DNA"/>
</dbReference>
<reference evidence="4" key="2">
    <citation type="submission" date="2015-02" db="EMBL/GenBank/DDBJ databases">
        <title>Physiological reanalysis, assessment of diazotrophy, and genome sequences of multiple isolates of Streptomyces thermoautotrophicus.</title>
        <authorList>
            <person name="MacKellar D.C."/>
            <person name="Lieber L."/>
            <person name="Norman J."/>
            <person name="Bolger A."/>
            <person name="Tobin C."/>
            <person name="Murray J.W."/>
            <person name="Friesen M."/>
            <person name="Prell J."/>
        </authorList>
    </citation>
    <scope>NUCLEOTIDE SEQUENCE [LARGE SCALE GENOMIC DNA]</scope>
    <source>
        <strain evidence="4">UBT1</strain>
    </source>
</reference>
<keyword evidence="1" id="KW-0472">Membrane</keyword>
<gene>
    <name evidence="2" type="ORF">TH66_12685</name>
    <name evidence="3" type="ORF">TR74_12435</name>
</gene>
<sequence>MTARVRDNLRLLVAYGAVSVAAVQACYFGAAARLPVSTALLLEYLAPVLVVGWVWLVRRNPPPVPAWRSGR</sequence>
<dbReference type="Proteomes" id="UP000070598">
    <property type="component" value="Unassembled WGS sequence"/>
</dbReference>
<evidence type="ECO:0000313" key="2">
    <source>
        <dbReference type="EMBL" id="KWX03672.1"/>
    </source>
</evidence>
<keyword evidence="1" id="KW-0812">Transmembrane</keyword>
<keyword evidence="1" id="KW-1133">Transmembrane helix</keyword>
<evidence type="ECO:0000256" key="1">
    <source>
        <dbReference type="SAM" id="Phobius"/>
    </source>
</evidence>
<dbReference type="PROSITE" id="PS51257">
    <property type="entry name" value="PROKAR_LIPOPROTEIN"/>
    <property type="match status" value="1"/>
</dbReference>
<dbReference type="Proteomes" id="UP000070659">
    <property type="component" value="Unassembled WGS sequence"/>
</dbReference>
<feature type="transmembrane region" description="Helical" evidence="1">
    <location>
        <begin position="12"/>
        <end position="30"/>
    </location>
</feature>
<name>A0A132N249_9ACTN</name>
<protein>
    <submittedName>
        <fullName evidence="2">Uncharacterized protein</fullName>
    </submittedName>
</protein>
<evidence type="ECO:0000313" key="4">
    <source>
        <dbReference type="Proteomes" id="UP000070598"/>
    </source>
</evidence>
<organism evidence="2 5">
    <name type="scientific">Carbonactinospora thermoautotrophica</name>
    <dbReference type="NCBI Taxonomy" id="1469144"/>
    <lineage>
        <taxon>Bacteria</taxon>
        <taxon>Bacillati</taxon>
        <taxon>Actinomycetota</taxon>
        <taxon>Actinomycetes</taxon>
        <taxon>Kitasatosporales</taxon>
        <taxon>Carbonactinosporaceae</taxon>
        <taxon>Carbonactinospora</taxon>
    </lineage>
</organism>
<dbReference type="InterPro" id="IPR037185">
    <property type="entry name" value="EmrE-like"/>
</dbReference>
<comment type="caution">
    <text evidence="2">The sequence shown here is derived from an EMBL/GenBank/DDBJ whole genome shotgun (WGS) entry which is preliminary data.</text>
</comment>
<evidence type="ECO:0000313" key="3">
    <source>
        <dbReference type="EMBL" id="KWX08968.1"/>
    </source>
</evidence>
<dbReference type="SUPFAM" id="SSF103481">
    <property type="entry name" value="Multidrug resistance efflux transporter EmrE"/>
    <property type="match status" value="1"/>
</dbReference>
<feature type="transmembrane region" description="Helical" evidence="1">
    <location>
        <begin position="36"/>
        <end position="57"/>
    </location>
</feature>
<reference evidence="2 5" key="1">
    <citation type="submission" date="2015-02" db="EMBL/GenBank/DDBJ databases">
        <title>Physiological reanalysis, assessment of diazotrophy, and genome sequences of multiple isolates of Streptomyces thermoautotrophicus.</title>
        <authorList>
            <person name="MacKellar D.C."/>
            <person name="Lieber L."/>
            <person name="Norman J."/>
            <person name="Bolger A."/>
            <person name="Tobin C."/>
            <person name="Murray J.W."/>
            <person name="Prell J."/>
        </authorList>
    </citation>
    <scope>NUCLEOTIDE SEQUENCE [LARGE SCALE GENOMIC DNA]</scope>
    <source>
        <strain evidence="2 5">UBT1</strain>
    </source>
</reference>
<dbReference type="AlphaFoldDB" id="A0A132N249"/>
<dbReference type="RefSeq" id="WP_067070321.1">
    <property type="nucleotide sequence ID" value="NZ_CP171739.1"/>
</dbReference>
<accession>A0A132N249</accession>
<evidence type="ECO:0000313" key="5">
    <source>
        <dbReference type="Proteomes" id="UP000070659"/>
    </source>
</evidence>
<dbReference type="PATRIC" id="fig|1469144.8.peg.3092"/>
<dbReference type="EMBL" id="JYIK01000912">
    <property type="protein sequence ID" value="KWX08968.1"/>
    <property type="molecule type" value="Genomic_DNA"/>
</dbReference>